<dbReference type="eggNOG" id="KOG0231">
    <property type="taxonomic scope" value="Eukaryota"/>
</dbReference>
<evidence type="ECO:0000313" key="3">
    <source>
        <dbReference type="EnsemblProtists" id="EKX45788"/>
    </source>
</evidence>
<dbReference type="OrthoDB" id="270720at2759"/>
<dbReference type="KEGG" id="gtt:GUITHDRAFT_86908"/>
<reference evidence="3" key="3">
    <citation type="submission" date="2016-03" db="UniProtKB">
        <authorList>
            <consortium name="EnsemblProtists"/>
        </authorList>
    </citation>
    <scope>IDENTIFICATION</scope>
</reference>
<evidence type="ECO:0000313" key="4">
    <source>
        <dbReference type="Proteomes" id="UP000011087"/>
    </source>
</evidence>
<evidence type="ECO:0000313" key="2">
    <source>
        <dbReference type="EMBL" id="EKX45788.1"/>
    </source>
</evidence>
<reference evidence="4" key="2">
    <citation type="submission" date="2012-11" db="EMBL/GenBank/DDBJ databases">
        <authorList>
            <person name="Kuo A."/>
            <person name="Curtis B.A."/>
            <person name="Tanifuji G."/>
            <person name="Burki F."/>
            <person name="Gruber A."/>
            <person name="Irimia M."/>
            <person name="Maruyama S."/>
            <person name="Arias M.C."/>
            <person name="Ball S.G."/>
            <person name="Gile G.H."/>
            <person name="Hirakawa Y."/>
            <person name="Hopkins J.F."/>
            <person name="Rensing S.A."/>
            <person name="Schmutz J."/>
            <person name="Symeonidi A."/>
            <person name="Elias M."/>
            <person name="Eveleigh R.J."/>
            <person name="Herman E.K."/>
            <person name="Klute M.J."/>
            <person name="Nakayama T."/>
            <person name="Obornik M."/>
            <person name="Reyes-Prieto A."/>
            <person name="Armbrust E.V."/>
            <person name="Aves S.J."/>
            <person name="Beiko R.G."/>
            <person name="Coutinho P."/>
            <person name="Dacks J.B."/>
            <person name="Durnford D.G."/>
            <person name="Fast N.M."/>
            <person name="Green B.R."/>
            <person name="Grisdale C."/>
            <person name="Hempe F."/>
            <person name="Henrissat B."/>
            <person name="Hoppner M.P."/>
            <person name="Ishida K.-I."/>
            <person name="Kim E."/>
            <person name="Koreny L."/>
            <person name="Kroth P.G."/>
            <person name="Liu Y."/>
            <person name="Malik S.-B."/>
            <person name="Maier U.G."/>
            <person name="McRose D."/>
            <person name="Mock T."/>
            <person name="Neilson J.A."/>
            <person name="Onodera N.T."/>
            <person name="Poole A.M."/>
            <person name="Pritham E.J."/>
            <person name="Richards T.A."/>
            <person name="Rocap G."/>
            <person name="Roy S.W."/>
            <person name="Sarai C."/>
            <person name="Schaack S."/>
            <person name="Shirato S."/>
            <person name="Slamovits C.H."/>
            <person name="Spencer D.F."/>
            <person name="Suzuki S."/>
            <person name="Worden A.Z."/>
            <person name="Zauner S."/>
            <person name="Barry K."/>
            <person name="Bell C."/>
            <person name="Bharti A.K."/>
            <person name="Crow J.A."/>
            <person name="Grimwood J."/>
            <person name="Kramer R."/>
            <person name="Lindquist E."/>
            <person name="Lucas S."/>
            <person name="Salamov A."/>
            <person name="McFadden G.I."/>
            <person name="Lane C.E."/>
            <person name="Keeling P.J."/>
            <person name="Gray M.W."/>
            <person name="Grigoriev I.V."/>
            <person name="Archibald J.M."/>
        </authorList>
    </citation>
    <scope>NUCLEOTIDE SEQUENCE</scope>
    <source>
        <strain evidence="4">CCMP2712</strain>
    </source>
</reference>
<dbReference type="STRING" id="905079.L1JB85"/>
<dbReference type="RefSeq" id="XP_005832768.1">
    <property type="nucleotide sequence ID" value="XM_005832711.1"/>
</dbReference>
<dbReference type="PaxDb" id="55529-EKX45788"/>
<dbReference type="InterPro" id="IPR003409">
    <property type="entry name" value="MORN"/>
</dbReference>
<dbReference type="Pfam" id="PF02493">
    <property type="entry name" value="MORN"/>
    <property type="match status" value="7"/>
</dbReference>
<dbReference type="SMART" id="SM00698">
    <property type="entry name" value="MORN"/>
    <property type="match status" value="7"/>
</dbReference>
<dbReference type="SUPFAM" id="SSF82185">
    <property type="entry name" value="Histone H3 K4-specific methyltransferase SET7/9 N-terminal domain"/>
    <property type="match status" value="1"/>
</dbReference>
<reference evidence="2 4" key="1">
    <citation type="journal article" date="2012" name="Nature">
        <title>Algal genomes reveal evolutionary mosaicism and the fate of nucleomorphs.</title>
        <authorList>
            <consortium name="DOE Joint Genome Institute"/>
            <person name="Curtis B.A."/>
            <person name="Tanifuji G."/>
            <person name="Burki F."/>
            <person name="Gruber A."/>
            <person name="Irimia M."/>
            <person name="Maruyama S."/>
            <person name="Arias M.C."/>
            <person name="Ball S.G."/>
            <person name="Gile G.H."/>
            <person name="Hirakawa Y."/>
            <person name="Hopkins J.F."/>
            <person name="Kuo A."/>
            <person name="Rensing S.A."/>
            <person name="Schmutz J."/>
            <person name="Symeonidi A."/>
            <person name="Elias M."/>
            <person name="Eveleigh R.J."/>
            <person name="Herman E.K."/>
            <person name="Klute M.J."/>
            <person name="Nakayama T."/>
            <person name="Obornik M."/>
            <person name="Reyes-Prieto A."/>
            <person name="Armbrust E.V."/>
            <person name="Aves S.J."/>
            <person name="Beiko R.G."/>
            <person name="Coutinho P."/>
            <person name="Dacks J.B."/>
            <person name="Durnford D.G."/>
            <person name="Fast N.M."/>
            <person name="Green B.R."/>
            <person name="Grisdale C.J."/>
            <person name="Hempel F."/>
            <person name="Henrissat B."/>
            <person name="Hoppner M.P."/>
            <person name="Ishida K."/>
            <person name="Kim E."/>
            <person name="Koreny L."/>
            <person name="Kroth P.G."/>
            <person name="Liu Y."/>
            <person name="Malik S.B."/>
            <person name="Maier U.G."/>
            <person name="McRose D."/>
            <person name="Mock T."/>
            <person name="Neilson J.A."/>
            <person name="Onodera N.T."/>
            <person name="Poole A.M."/>
            <person name="Pritham E.J."/>
            <person name="Richards T.A."/>
            <person name="Rocap G."/>
            <person name="Roy S.W."/>
            <person name="Sarai C."/>
            <person name="Schaack S."/>
            <person name="Shirato S."/>
            <person name="Slamovits C.H."/>
            <person name="Spencer D.F."/>
            <person name="Suzuki S."/>
            <person name="Worden A.Z."/>
            <person name="Zauner S."/>
            <person name="Barry K."/>
            <person name="Bell C."/>
            <person name="Bharti A.K."/>
            <person name="Crow J.A."/>
            <person name="Grimwood J."/>
            <person name="Kramer R."/>
            <person name="Lindquist E."/>
            <person name="Lucas S."/>
            <person name="Salamov A."/>
            <person name="McFadden G.I."/>
            <person name="Lane C.E."/>
            <person name="Keeling P.J."/>
            <person name="Gray M.W."/>
            <person name="Grigoriev I.V."/>
            <person name="Archibald J.M."/>
        </authorList>
    </citation>
    <scope>NUCLEOTIDE SEQUENCE</scope>
    <source>
        <strain evidence="2 4">CCMP2712</strain>
    </source>
</reference>
<name>L1JB85_GUITC</name>
<gene>
    <name evidence="2" type="ORF">GUITHDRAFT_86908</name>
</gene>
<organism evidence="2">
    <name type="scientific">Guillardia theta (strain CCMP2712)</name>
    <name type="common">Cryptophyte</name>
    <dbReference type="NCBI Taxonomy" id="905079"/>
    <lineage>
        <taxon>Eukaryota</taxon>
        <taxon>Cryptophyceae</taxon>
        <taxon>Pyrenomonadales</taxon>
        <taxon>Geminigeraceae</taxon>
        <taxon>Guillardia</taxon>
    </lineage>
</organism>
<evidence type="ECO:0000256" key="1">
    <source>
        <dbReference type="ARBA" id="ARBA00022737"/>
    </source>
</evidence>
<proteinExistence type="predicted"/>
<protein>
    <submittedName>
        <fullName evidence="2 3">Uncharacterized protein</fullName>
    </submittedName>
</protein>
<sequence length="256" mass="28763">MVALRAILKGVMRPEEVGTAGGTYEGEWFDGEWEGMGSFSTANGDVYLGEFHRGKYHGRGMQELQLGGFYKGWWVEGRKEGNGTMFYANGDIYEGGWLRDTRHGWGKLWFWDGRVYEGYWRYGLKHGWGRETIQRTGQVFEGKWQDGLRYGHGAIHYGNGDAFYGNFVDDERQGDGVMHYADPNLRDSGADLKASFMFGEPRNAFSPIVIRKGNLTAGSITMYVPQDSNQIADNALEYWGISNTNYLVGTGYAGTG</sequence>
<dbReference type="Gene3D" id="2.20.110.10">
    <property type="entry name" value="Histone H3 K4-specific methyltransferase SET7/9 N-terminal domain"/>
    <property type="match status" value="2"/>
</dbReference>
<dbReference type="OMA" id="LYKWISG"/>
<dbReference type="GeneID" id="17302423"/>
<dbReference type="GO" id="GO:0005829">
    <property type="term" value="C:cytosol"/>
    <property type="evidence" value="ECO:0007669"/>
    <property type="project" value="TreeGrafter"/>
</dbReference>
<dbReference type="EnsemblProtists" id="EKX45788">
    <property type="protein sequence ID" value="EKX45788"/>
    <property type="gene ID" value="GUITHDRAFT_86908"/>
</dbReference>
<dbReference type="EMBL" id="JH992997">
    <property type="protein sequence ID" value="EKX45788.1"/>
    <property type="molecule type" value="Genomic_DNA"/>
</dbReference>
<accession>L1JB85</accession>
<keyword evidence="4" id="KW-1185">Reference proteome</keyword>
<keyword evidence="1" id="KW-0677">Repeat</keyword>
<dbReference type="Proteomes" id="UP000011087">
    <property type="component" value="Unassembled WGS sequence"/>
</dbReference>
<dbReference type="PANTHER" id="PTHR43215:SF14">
    <property type="entry name" value="RADIAL SPOKE HEAD 1 HOMOLOG"/>
    <property type="match status" value="1"/>
</dbReference>
<dbReference type="AlphaFoldDB" id="L1JB85"/>
<dbReference type="PANTHER" id="PTHR43215">
    <property type="entry name" value="RADIAL SPOKE HEAD 1 HOMOLOG"/>
    <property type="match status" value="1"/>
</dbReference>
<dbReference type="HOGENOM" id="CLU_032017_4_1_1"/>